<proteinExistence type="predicted"/>
<accession>A0ACC2VNF6</accession>
<gene>
    <name evidence="1" type="ORF">QFC21_003714</name>
</gene>
<sequence length="382" mass="42312">MDFDWAAWHKKFEDFGLSTTKSRVDGEAKFPGSFPEDVDTGTRDVEEVKETEREGASSSSSGSGEPFLPGTKKQQSASTRGWKEEFDEEAADPVWKEHLDKLQATGKLKERDGQYNSTDPELPNGAEREEKEETEAIKFSFDELQDMLTEAETLRKDGNELYKSGIEIDYEAALETYQRALGVLPETSISRARTSAKEKPSNGTNTADNAGNEEKANVPVVPESGLVELTDEQAAAIEQEEQRKRTAGASSSEAEERSKDEDQILNIEGKIEEIKGFLYGNISAVYVALNKDTEAVEAASKYYKCLLASLPHNDSRLPQIRRAVSVIPSRIEQAGKAEMEAMMSQMKEWGDSVLGWFGMKCDDFKTETQPDGSTSININKSG</sequence>
<dbReference type="EMBL" id="JASBWT010000011">
    <property type="protein sequence ID" value="KAJ9100669.1"/>
    <property type="molecule type" value="Genomic_DNA"/>
</dbReference>
<evidence type="ECO:0000313" key="1">
    <source>
        <dbReference type="EMBL" id="KAJ9100669.1"/>
    </source>
</evidence>
<reference evidence="1" key="1">
    <citation type="submission" date="2023-04" db="EMBL/GenBank/DDBJ databases">
        <title>Draft Genome sequencing of Naganishia species isolated from polar environments using Oxford Nanopore Technology.</title>
        <authorList>
            <person name="Leo P."/>
            <person name="Venkateswaran K."/>
        </authorList>
    </citation>
    <scope>NUCLEOTIDE SEQUENCE</scope>
    <source>
        <strain evidence="1">MNA-CCFEE 5423</strain>
    </source>
</reference>
<protein>
    <submittedName>
        <fullName evidence="1">Uncharacterized protein</fullName>
    </submittedName>
</protein>
<evidence type="ECO:0000313" key="2">
    <source>
        <dbReference type="Proteomes" id="UP001227268"/>
    </source>
</evidence>
<dbReference type="Proteomes" id="UP001227268">
    <property type="component" value="Unassembled WGS sequence"/>
</dbReference>
<comment type="caution">
    <text evidence="1">The sequence shown here is derived from an EMBL/GenBank/DDBJ whole genome shotgun (WGS) entry which is preliminary data.</text>
</comment>
<keyword evidence="2" id="KW-1185">Reference proteome</keyword>
<name>A0ACC2VNF6_9TREE</name>
<organism evidence="1 2">
    <name type="scientific">Naganishia friedmannii</name>
    <dbReference type="NCBI Taxonomy" id="89922"/>
    <lineage>
        <taxon>Eukaryota</taxon>
        <taxon>Fungi</taxon>
        <taxon>Dikarya</taxon>
        <taxon>Basidiomycota</taxon>
        <taxon>Agaricomycotina</taxon>
        <taxon>Tremellomycetes</taxon>
        <taxon>Filobasidiales</taxon>
        <taxon>Filobasidiaceae</taxon>
        <taxon>Naganishia</taxon>
    </lineage>
</organism>